<proteinExistence type="predicted"/>
<evidence type="ECO:0008006" key="3">
    <source>
        <dbReference type="Google" id="ProtNLM"/>
    </source>
</evidence>
<dbReference type="EnsemblProtists" id="EOD34124">
    <property type="protein sequence ID" value="EOD34124"/>
    <property type="gene ID" value="EMIHUDRAFT_228762"/>
</dbReference>
<reference evidence="1" key="2">
    <citation type="submission" date="2024-10" db="UniProtKB">
        <authorList>
            <consortium name="EnsemblProtists"/>
        </authorList>
    </citation>
    <scope>IDENTIFICATION</scope>
</reference>
<dbReference type="RefSeq" id="XP_005786553.1">
    <property type="nucleotide sequence ID" value="XM_005786496.1"/>
</dbReference>
<organism evidence="1 2">
    <name type="scientific">Emiliania huxleyi (strain CCMP1516)</name>
    <dbReference type="NCBI Taxonomy" id="280463"/>
    <lineage>
        <taxon>Eukaryota</taxon>
        <taxon>Haptista</taxon>
        <taxon>Haptophyta</taxon>
        <taxon>Prymnesiophyceae</taxon>
        <taxon>Isochrysidales</taxon>
        <taxon>Noelaerhabdaceae</taxon>
        <taxon>Emiliania</taxon>
    </lineage>
</organism>
<reference evidence="2" key="1">
    <citation type="journal article" date="2013" name="Nature">
        <title>Pan genome of the phytoplankton Emiliania underpins its global distribution.</title>
        <authorList>
            <person name="Read B.A."/>
            <person name="Kegel J."/>
            <person name="Klute M.J."/>
            <person name="Kuo A."/>
            <person name="Lefebvre S.C."/>
            <person name="Maumus F."/>
            <person name="Mayer C."/>
            <person name="Miller J."/>
            <person name="Monier A."/>
            <person name="Salamov A."/>
            <person name="Young J."/>
            <person name="Aguilar M."/>
            <person name="Claverie J.M."/>
            <person name="Frickenhaus S."/>
            <person name="Gonzalez K."/>
            <person name="Herman E.K."/>
            <person name="Lin Y.C."/>
            <person name="Napier J."/>
            <person name="Ogata H."/>
            <person name="Sarno A.F."/>
            <person name="Shmutz J."/>
            <person name="Schroeder D."/>
            <person name="de Vargas C."/>
            <person name="Verret F."/>
            <person name="von Dassow P."/>
            <person name="Valentin K."/>
            <person name="Van de Peer Y."/>
            <person name="Wheeler G."/>
            <person name="Dacks J.B."/>
            <person name="Delwiche C.F."/>
            <person name="Dyhrman S.T."/>
            <person name="Glockner G."/>
            <person name="John U."/>
            <person name="Richards T."/>
            <person name="Worden A.Z."/>
            <person name="Zhang X."/>
            <person name="Grigoriev I.V."/>
            <person name="Allen A.E."/>
            <person name="Bidle K."/>
            <person name="Borodovsky M."/>
            <person name="Bowler C."/>
            <person name="Brownlee C."/>
            <person name="Cock J.M."/>
            <person name="Elias M."/>
            <person name="Gladyshev V.N."/>
            <person name="Groth M."/>
            <person name="Guda C."/>
            <person name="Hadaegh A."/>
            <person name="Iglesias-Rodriguez M.D."/>
            <person name="Jenkins J."/>
            <person name="Jones B.M."/>
            <person name="Lawson T."/>
            <person name="Leese F."/>
            <person name="Lindquist E."/>
            <person name="Lobanov A."/>
            <person name="Lomsadze A."/>
            <person name="Malik S.B."/>
            <person name="Marsh M.E."/>
            <person name="Mackinder L."/>
            <person name="Mock T."/>
            <person name="Mueller-Roeber B."/>
            <person name="Pagarete A."/>
            <person name="Parker M."/>
            <person name="Probert I."/>
            <person name="Quesneville H."/>
            <person name="Raines C."/>
            <person name="Rensing S.A."/>
            <person name="Riano-Pachon D.M."/>
            <person name="Richier S."/>
            <person name="Rokitta S."/>
            <person name="Shiraiwa Y."/>
            <person name="Soanes D.M."/>
            <person name="van der Giezen M."/>
            <person name="Wahlund T.M."/>
            <person name="Williams B."/>
            <person name="Wilson W."/>
            <person name="Wolfe G."/>
            <person name="Wurch L.L."/>
        </authorList>
    </citation>
    <scope>NUCLEOTIDE SEQUENCE</scope>
</reference>
<evidence type="ECO:0000313" key="2">
    <source>
        <dbReference type="Proteomes" id="UP000013827"/>
    </source>
</evidence>
<dbReference type="PaxDb" id="2903-EOD34124"/>
<keyword evidence="2" id="KW-1185">Reference proteome</keyword>
<dbReference type="InterPro" id="IPR009057">
    <property type="entry name" value="Homeodomain-like_sf"/>
</dbReference>
<dbReference type="HOGENOM" id="CLU_1477737_0_0_1"/>
<dbReference type="AlphaFoldDB" id="A0A0D3KED9"/>
<evidence type="ECO:0000313" key="1">
    <source>
        <dbReference type="EnsemblProtists" id="EOD34124"/>
    </source>
</evidence>
<dbReference type="KEGG" id="ehx:EMIHUDRAFT_228762"/>
<dbReference type="GeneID" id="17279394"/>
<name>A0A0D3KED9_EMIH1</name>
<dbReference type="Gene3D" id="1.10.10.60">
    <property type="entry name" value="Homeodomain-like"/>
    <property type="match status" value="1"/>
</dbReference>
<sequence length="183" mass="20520">MVVCDGPPGASLHLLFPLPAVEQFRAGMSAQRDANGGGPVEEKRLKWKLEELGFTQFSLPLPAPLRSAKRRETPSAEAREWSSAEAAVFGDCLARHGRRFRDMLPELPGRTVADLVEAYYRTHKTHNHINKIDTHQQTRNVREGMCCTVGCLLHHNHGGLHLFEQPVGPRVRRQKVIQDAVFS</sequence>
<dbReference type="SUPFAM" id="SSF46689">
    <property type="entry name" value="Homeodomain-like"/>
    <property type="match status" value="1"/>
</dbReference>
<dbReference type="Proteomes" id="UP000013827">
    <property type="component" value="Unassembled WGS sequence"/>
</dbReference>
<protein>
    <recommendedName>
        <fullName evidence="3">SANT domain-containing protein</fullName>
    </recommendedName>
</protein>
<accession>A0A0D3KED9</accession>